<sequence>MYSTNSYPARALENEHVAVRPDQLWPKGIVPYEMDHALDFNRRTIETAMETIEKYSRIRFTKRTDEDPFLKITQADGCFFSKGGHNRPRLSLGMGCESFGTILHELLHAIGFEHEHNKPGRDKYVRIHWENIRRGNVSQFRKLNKDEDMWSDFSFDYESIMLYDSYAFSNNGRRTIEKINGGEIPRHNDLSEMDKKKLQSL</sequence>
<feature type="binding site" evidence="3">
    <location>
        <position position="108"/>
    </location>
    <ligand>
        <name>Zn(2+)</name>
        <dbReference type="ChEBI" id="CHEBI:29105"/>
        <note>catalytic</note>
    </ligand>
</feature>
<dbReference type="InterPro" id="IPR034035">
    <property type="entry name" value="Astacin-like_dom"/>
</dbReference>
<keyword evidence="3 4" id="KW-0645">Protease</keyword>
<comment type="subunit">
    <text evidence="1">Monomer.</text>
</comment>
<evidence type="ECO:0000313" key="8">
    <source>
        <dbReference type="Proteomes" id="UP001054945"/>
    </source>
</evidence>
<dbReference type="InterPro" id="IPR024079">
    <property type="entry name" value="MetalloPept_cat_dom_sf"/>
</dbReference>
<dbReference type="PANTHER" id="PTHR10127:SF850">
    <property type="entry name" value="METALLOENDOPEPTIDASE"/>
    <property type="match status" value="1"/>
</dbReference>
<dbReference type="GO" id="GO:0008270">
    <property type="term" value="F:zinc ion binding"/>
    <property type="evidence" value="ECO:0007669"/>
    <property type="project" value="UniProtKB-UniRule"/>
</dbReference>
<feature type="compositionally biased region" description="Basic and acidic residues" evidence="5">
    <location>
        <begin position="184"/>
        <end position="201"/>
    </location>
</feature>
<dbReference type="EMBL" id="BPLR01017542">
    <property type="protein sequence ID" value="GIY92499.1"/>
    <property type="molecule type" value="Genomic_DNA"/>
</dbReference>
<evidence type="ECO:0000256" key="4">
    <source>
        <dbReference type="RuleBase" id="RU361183"/>
    </source>
</evidence>
<dbReference type="Gene3D" id="3.40.390.10">
    <property type="entry name" value="Collagenase (Catalytic Domain)"/>
    <property type="match status" value="1"/>
</dbReference>
<organism evidence="7 8">
    <name type="scientific">Caerostris extrusa</name>
    <name type="common">Bark spider</name>
    <name type="synonym">Caerostris bankana</name>
    <dbReference type="NCBI Taxonomy" id="172846"/>
    <lineage>
        <taxon>Eukaryota</taxon>
        <taxon>Metazoa</taxon>
        <taxon>Ecdysozoa</taxon>
        <taxon>Arthropoda</taxon>
        <taxon>Chelicerata</taxon>
        <taxon>Arachnida</taxon>
        <taxon>Araneae</taxon>
        <taxon>Araneomorphae</taxon>
        <taxon>Entelegynae</taxon>
        <taxon>Araneoidea</taxon>
        <taxon>Araneidae</taxon>
        <taxon>Caerostris</taxon>
    </lineage>
</organism>
<name>A0AAV4XD18_CAEEX</name>
<dbReference type="InterPro" id="IPR001506">
    <property type="entry name" value="Peptidase_M12A"/>
</dbReference>
<feature type="binding site" evidence="3">
    <location>
        <position position="114"/>
    </location>
    <ligand>
        <name>Zn(2+)</name>
        <dbReference type="ChEBI" id="CHEBI:29105"/>
        <note>catalytic</note>
    </ligand>
</feature>
<evidence type="ECO:0000256" key="3">
    <source>
        <dbReference type="PROSITE-ProRule" id="PRU01211"/>
    </source>
</evidence>
<feature type="active site" evidence="3">
    <location>
        <position position="105"/>
    </location>
</feature>
<proteinExistence type="predicted"/>
<dbReference type="CDD" id="cd04280">
    <property type="entry name" value="ZnMc_astacin_like"/>
    <property type="match status" value="1"/>
</dbReference>
<evidence type="ECO:0000256" key="1">
    <source>
        <dbReference type="ARBA" id="ARBA00011245"/>
    </source>
</evidence>
<feature type="domain" description="Peptidase M12A" evidence="6">
    <location>
        <begin position="17"/>
        <end position="201"/>
    </location>
</feature>
<comment type="function">
    <text evidence="2">Zinc metalloprotease. Provoques deadhesion of endothelial cells from cell cultures, and also degradation of fibronectin, fibrinogen and gelatin in vitro. Its role in the venom is not fully understood but it might act as a spreading factor that facilitates diffusion of other venom toxins. Alternatively, it might be involved in the proteolytic processing of other venom toxins or it might play a role in extra-oral digestion of prey.</text>
</comment>
<dbReference type="PRINTS" id="PR00480">
    <property type="entry name" value="ASTACIN"/>
</dbReference>
<keyword evidence="3 4" id="KW-0479">Metal-binding</keyword>
<evidence type="ECO:0000256" key="2">
    <source>
        <dbReference type="ARBA" id="ARBA00025529"/>
    </source>
</evidence>
<dbReference type="PANTHER" id="PTHR10127">
    <property type="entry name" value="DISCOIDIN, CUB, EGF, LAMININ , AND ZINC METALLOPROTEASE DOMAIN CONTAINING"/>
    <property type="match status" value="1"/>
</dbReference>
<feature type="region of interest" description="Disordered" evidence="5">
    <location>
        <begin position="182"/>
        <end position="201"/>
    </location>
</feature>
<dbReference type="InterPro" id="IPR006026">
    <property type="entry name" value="Peptidase_Metallo"/>
</dbReference>
<dbReference type="PROSITE" id="PS51864">
    <property type="entry name" value="ASTACIN"/>
    <property type="match status" value="1"/>
</dbReference>
<dbReference type="GO" id="GO:0004222">
    <property type="term" value="F:metalloendopeptidase activity"/>
    <property type="evidence" value="ECO:0007669"/>
    <property type="project" value="UniProtKB-UniRule"/>
</dbReference>
<comment type="caution">
    <text evidence="3">Lacks conserved residue(s) required for the propagation of feature annotation.</text>
</comment>
<dbReference type="AlphaFoldDB" id="A0AAV4XD18"/>
<keyword evidence="3 4" id="KW-0482">Metalloprotease</keyword>
<evidence type="ECO:0000313" key="7">
    <source>
        <dbReference type="EMBL" id="GIY92499.1"/>
    </source>
</evidence>
<dbReference type="Pfam" id="PF01400">
    <property type="entry name" value="Astacin"/>
    <property type="match status" value="1"/>
</dbReference>
<protein>
    <recommendedName>
        <fullName evidence="4">Metalloendopeptidase</fullName>
        <ecNumber evidence="4">3.4.24.-</ecNumber>
    </recommendedName>
</protein>
<accession>A0AAV4XD18</accession>
<dbReference type="EC" id="3.4.24.-" evidence="4"/>
<comment type="cofactor">
    <cofactor evidence="3 4">
        <name>Zn(2+)</name>
        <dbReference type="ChEBI" id="CHEBI:29105"/>
    </cofactor>
    <text evidence="3 4">Binds 1 zinc ion per subunit.</text>
</comment>
<comment type="caution">
    <text evidence="7">The sequence shown here is derived from an EMBL/GenBank/DDBJ whole genome shotgun (WGS) entry which is preliminary data.</text>
</comment>
<keyword evidence="3 4" id="KW-0862">Zinc</keyword>
<evidence type="ECO:0000256" key="5">
    <source>
        <dbReference type="SAM" id="MobiDB-lite"/>
    </source>
</evidence>
<dbReference type="SUPFAM" id="SSF55486">
    <property type="entry name" value="Metalloproteases ('zincins'), catalytic domain"/>
    <property type="match status" value="1"/>
</dbReference>
<evidence type="ECO:0000259" key="6">
    <source>
        <dbReference type="PROSITE" id="PS51864"/>
    </source>
</evidence>
<dbReference type="GO" id="GO:0006508">
    <property type="term" value="P:proteolysis"/>
    <property type="evidence" value="ECO:0007669"/>
    <property type="project" value="UniProtKB-KW"/>
</dbReference>
<gene>
    <name evidence="7" type="primary">nas-6</name>
    <name evidence="7" type="ORF">CEXT_387901</name>
</gene>
<keyword evidence="3 4" id="KW-0378">Hydrolase</keyword>
<dbReference type="Proteomes" id="UP001054945">
    <property type="component" value="Unassembled WGS sequence"/>
</dbReference>
<reference evidence="7 8" key="1">
    <citation type="submission" date="2021-06" db="EMBL/GenBank/DDBJ databases">
        <title>Caerostris extrusa draft genome.</title>
        <authorList>
            <person name="Kono N."/>
            <person name="Arakawa K."/>
        </authorList>
    </citation>
    <scope>NUCLEOTIDE SEQUENCE [LARGE SCALE GENOMIC DNA]</scope>
</reference>
<keyword evidence="8" id="KW-1185">Reference proteome</keyword>
<dbReference type="SMART" id="SM00235">
    <property type="entry name" value="ZnMc"/>
    <property type="match status" value="1"/>
</dbReference>
<feature type="binding site" evidence="3">
    <location>
        <position position="104"/>
    </location>
    <ligand>
        <name>Zn(2+)</name>
        <dbReference type="ChEBI" id="CHEBI:29105"/>
        <note>catalytic</note>
    </ligand>
</feature>